<reference evidence="26 27" key="1">
    <citation type="journal article" date="2023" name="J. Hered.">
        <title>Chromosome-level genome of the wood stork (Mycteria americana) provides insight into avian chromosome evolution.</title>
        <authorList>
            <person name="Flamio R. Jr."/>
            <person name="Ramstad K.M."/>
        </authorList>
    </citation>
    <scope>NUCLEOTIDE SEQUENCE [LARGE SCALE GENOMIC DNA]</scope>
    <source>
        <strain evidence="26">JAX WOST 10</strain>
    </source>
</reference>
<comment type="pathway">
    <text evidence="3">Protein modification; protein glycosylation.</text>
</comment>
<comment type="similarity">
    <text evidence="4">Belongs to the glycosyltransferase 28 family.</text>
</comment>
<dbReference type="SUPFAM" id="SSF54001">
    <property type="entry name" value="Cysteine proteinases"/>
    <property type="match status" value="1"/>
</dbReference>
<dbReference type="SUPFAM" id="SSF63748">
    <property type="entry name" value="Tudor/PWWP/MBT"/>
    <property type="match status" value="1"/>
</dbReference>
<dbReference type="GO" id="GO:0006508">
    <property type="term" value="P:proteolysis"/>
    <property type="evidence" value="ECO:0007669"/>
    <property type="project" value="UniProtKB-KW"/>
</dbReference>
<comment type="subunit">
    <text evidence="19">Not able to interact with ALG14 to form an active UDP-N-acetylglucosamine transferase complex.</text>
</comment>
<evidence type="ECO:0000313" key="26">
    <source>
        <dbReference type="EMBL" id="KAK4809936.1"/>
    </source>
</evidence>
<feature type="compositionally biased region" description="Basic and acidic residues" evidence="23">
    <location>
        <begin position="213"/>
        <end position="223"/>
    </location>
</feature>
<evidence type="ECO:0000256" key="3">
    <source>
        <dbReference type="ARBA" id="ARBA00004922"/>
    </source>
</evidence>
<comment type="catalytic activity">
    <reaction evidence="1">
        <text>Thiol-dependent hydrolysis of ester, thioester, amide, peptide and isopeptide bonds formed by the C-terminal Gly of ubiquitin (a 76-residue protein attached to proteins as an intracellular targeting signal).</text>
        <dbReference type="EC" id="3.4.19.12"/>
    </reaction>
</comment>
<evidence type="ECO:0000256" key="19">
    <source>
        <dbReference type="ARBA" id="ARBA00062784"/>
    </source>
</evidence>
<dbReference type="GO" id="GO:0016579">
    <property type="term" value="P:protein deubiquitination"/>
    <property type="evidence" value="ECO:0007669"/>
    <property type="project" value="TreeGrafter"/>
</dbReference>
<evidence type="ECO:0000256" key="8">
    <source>
        <dbReference type="ARBA" id="ARBA00022670"/>
    </source>
</evidence>
<dbReference type="PROSITE" id="PS50802">
    <property type="entry name" value="OTU"/>
    <property type="match status" value="1"/>
</dbReference>
<comment type="caution">
    <text evidence="26">The sequence shown here is derived from an EMBL/GenBank/DDBJ whole genome shotgun (WGS) entry which is preliminary data.</text>
</comment>
<dbReference type="PROSITE" id="PS50304">
    <property type="entry name" value="TUDOR"/>
    <property type="match status" value="1"/>
</dbReference>
<evidence type="ECO:0000256" key="14">
    <source>
        <dbReference type="ARBA" id="ARBA00022824"/>
    </source>
</evidence>
<evidence type="ECO:0000256" key="15">
    <source>
        <dbReference type="ARBA" id="ARBA00023136"/>
    </source>
</evidence>
<evidence type="ECO:0000256" key="2">
    <source>
        <dbReference type="ARBA" id="ARBA00004406"/>
    </source>
</evidence>
<keyword evidence="16" id="KW-0511">Multifunctional enzyme</keyword>
<feature type="domain" description="Tudor" evidence="24">
    <location>
        <begin position="295"/>
        <end position="355"/>
    </location>
</feature>
<keyword evidence="15" id="KW-0472">Membrane</keyword>
<keyword evidence="12" id="KW-0378">Hydrolase</keyword>
<evidence type="ECO:0000256" key="10">
    <source>
        <dbReference type="ARBA" id="ARBA00022679"/>
    </source>
</evidence>
<dbReference type="Pfam" id="PF02338">
    <property type="entry name" value="OTU"/>
    <property type="match status" value="1"/>
</dbReference>
<evidence type="ECO:0000256" key="17">
    <source>
        <dbReference type="ARBA" id="ARBA00052228"/>
    </source>
</evidence>
<keyword evidence="13" id="KW-0788">Thiol protease</keyword>
<feature type="region of interest" description="Disordered" evidence="23">
    <location>
        <begin position="213"/>
        <end position="253"/>
    </location>
</feature>
<dbReference type="InterPro" id="IPR050704">
    <property type="entry name" value="Peptidase_C85-like"/>
</dbReference>
<comment type="subcellular location">
    <subcellularLocation>
        <location evidence="2">Endoplasmic reticulum membrane</location>
        <topology evidence="2">Peripheral membrane protein</topology>
    </subcellularLocation>
</comment>
<evidence type="ECO:0000313" key="27">
    <source>
        <dbReference type="Proteomes" id="UP001333110"/>
    </source>
</evidence>
<evidence type="ECO:0000256" key="12">
    <source>
        <dbReference type="ARBA" id="ARBA00022801"/>
    </source>
</evidence>
<dbReference type="InterPro" id="IPR047387">
    <property type="entry name" value="OTU_ALG13"/>
</dbReference>
<dbReference type="GO" id="GO:0004843">
    <property type="term" value="F:cysteine-type deubiquitinase activity"/>
    <property type="evidence" value="ECO:0007669"/>
    <property type="project" value="UniProtKB-EC"/>
</dbReference>
<evidence type="ECO:0000256" key="13">
    <source>
        <dbReference type="ARBA" id="ARBA00022807"/>
    </source>
</evidence>
<comment type="catalytic activity">
    <reaction evidence="17">
        <text>an N-acetyl-alpha-D-glucosaminyl-diphospho-di-trans,poly-cis-dolichol + UDP-N-acetyl-alpha-D-glucosamine = an N,N'-diacetylchitobiosyl-diphospho-di-trans,poly-cis-dolichol + UDP + H(+)</text>
        <dbReference type="Rhea" id="RHEA:23380"/>
        <dbReference type="Rhea" id="RHEA-COMP:19507"/>
        <dbReference type="Rhea" id="RHEA-COMP:19510"/>
        <dbReference type="ChEBI" id="CHEBI:15378"/>
        <dbReference type="ChEBI" id="CHEBI:57269"/>
        <dbReference type="ChEBI" id="CHEBI:57705"/>
        <dbReference type="ChEBI" id="CHEBI:58223"/>
        <dbReference type="ChEBI" id="CHEBI:58427"/>
        <dbReference type="EC" id="2.4.1.141"/>
    </reaction>
    <physiologicalReaction direction="left-to-right" evidence="17">
        <dbReference type="Rhea" id="RHEA:23381"/>
    </physiologicalReaction>
</comment>
<evidence type="ECO:0000256" key="21">
    <source>
        <dbReference type="ARBA" id="ARBA00067535"/>
    </source>
</evidence>
<name>A0AAN7MRJ7_MYCAM</name>
<dbReference type="PANTHER" id="PTHR12419:SF58">
    <property type="entry name" value="UBIQUITINYL HYDROLASE 1"/>
    <property type="match status" value="1"/>
</dbReference>
<dbReference type="InterPro" id="IPR003323">
    <property type="entry name" value="OTU_dom"/>
</dbReference>
<dbReference type="InterPro" id="IPR038765">
    <property type="entry name" value="Papain-like_cys_pep_sf"/>
</dbReference>
<keyword evidence="9" id="KW-0328">Glycosyltransferase</keyword>
<dbReference type="Proteomes" id="UP001333110">
    <property type="component" value="Unassembled WGS sequence"/>
</dbReference>
<evidence type="ECO:0000256" key="7">
    <source>
        <dbReference type="ARBA" id="ARBA00017468"/>
    </source>
</evidence>
<evidence type="ECO:0000256" key="16">
    <source>
        <dbReference type="ARBA" id="ARBA00023268"/>
    </source>
</evidence>
<dbReference type="CDD" id="cd22795">
    <property type="entry name" value="OTU_ALG13"/>
    <property type="match status" value="1"/>
</dbReference>
<keyword evidence="11" id="KW-0833">Ubl conjugation pathway</keyword>
<comment type="subunit">
    <text evidence="20">Forms with ALG14 the active heterodimeric UDP-N-acetylglucosamine transferase complex.</text>
</comment>
<evidence type="ECO:0000256" key="20">
    <source>
        <dbReference type="ARBA" id="ARBA00065778"/>
    </source>
</evidence>
<dbReference type="FunFam" id="3.90.70.80:FF:000015">
    <property type="entry name" value="Putative bifunctional UDP-N-acetylglucosamine transferase and deubiquitinase ALG13"/>
    <property type="match status" value="1"/>
</dbReference>
<protein>
    <recommendedName>
        <fullName evidence="7">UDP-N-acetylglucosamine transferase subunit ALG13</fullName>
        <ecNumber evidence="5">2.4.1.141</ecNumber>
        <ecNumber evidence="6">3.4.19.12</ecNumber>
    </recommendedName>
    <alternativeName>
        <fullName evidence="22">Asparagine-linked glycosylation 13 homolog</fullName>
    </alternativeName>
    <alternativeName>
        <fullName evidence="21">UDP-N-acetylglucosamine transferase subunit alg13</fullName>
    </alternativeName>
</protein>
<feature type="region of interest" description="Disordered" evidence="23">
    <location>
        <begin position="431"/>
        <end position="465"/>
    </location>
</feature>
<evidence type="ECO:0000256" key="18">
    <source>
        <dbReference type="ARBA" id="ARBA00057750"/>
    </source>
</evidence>
<dbReference type="GO" id="GO:0004577">
    <property type="term" value="F:N-acetylglucosaminyldiphosphodolichol N-acetylglucosaminyltransferase activity"/>
    <property type="evidence" value="ECO:0007669"/>
    <property type="project" value="UniProtKB-EC"/>
</dbReference>
<gene>
    <name evidence="26" type="ORF">QYF61_001663</name>
</gene>
<sequence length="1446" mass="159612">MQKGWKKYFGQKSFSEVAMDEYLGSLGLYRKMTAKDASCLFRAVSEQLFSSQIHHMEIRKACVLFMRQHQHKFESYVEGSFEKYLERLGDPKESAGQLEMSALSVMYKRDFILYRYPGKPPTYATDNGFEDKILLCCSGNGHYDSVYTKQFQENAAICQAVLYEILYKDVFGMDEEELRSAVEVFRSGSKKNRNSGSVGSEDANFDCLHEKVSRNPSEKRVDDWEGNDTDNPQEDKFKQGIEEEKPPENPSKMPVPYKVLKALDPEIYRNVEFDVWLDSRKELQKTDYMVFAGRQYYLGDKCQVRLEPGGKYYNAHIQEVGQDGNTLTVFVEELAEKHTVPLANLKPVTQVAPVLAWNMVPSRKGGTYQKITGGYFSGIEMDMKTRKRMLKKVRGKEVFMTVAYSRGQPVLPPRLQHSVPSGRSPPVHCAQGGGNMAPYEPYHPQNPPQRHNRGFGMPSSYSRSRRQMQCVNKECQYGFVPENGEEPQAPEETITFYELEGEDDAAFPTLPVSDEEGSQGSPAPVVHGPAGFWVARRGPNSVPPNKQTLNSSEEEEETSENGKFHEEYIYAPPDPDCEPATAFSSAEPTTNLEEGPVSVSPQDGVASYSYPQKVVSSTLLRRPCGEVTALLGVGELCSNLNLNRCLCCSSHRLLLKFCCLHSSQCHNSSSPTNSGSASRSTSPLSREARTDSYQFLRCRSQCIQLLFLRSVRWEKLVPFFHLTPVIPVAVICLEGSWGEALSSSREAKLELPAVLKQSLCVCTHAQAYCCGIDTKVLRYYFNLGLQRMYYHQSCWPSMVYVQPVLPPSPLEVYPAYAEPANVLDQSVPQLYTDAGRTEVHQVPLEAPANGNFQNAEPPPLSYGPVYYPVMSDPFSQQSLPGFDSLVPAYRYISTWHPVNPPYGNSPQIANAVSSGPLHQVSYIASPNPAPHDVPQGIGSLLNTLTLFQVLVNSAAISTSTGVYAAPATAFSSNSAASTPASVTTAVPPQTAVLPVVGSWGEVLSGSSEGPSPPVHCAQGGGNMAPYEPYHPQNPPQRHNRGFGMPRGSARFINRHNMVGPQIAFYPSPGKRCYQSYDNFSCRSCSYSRSRRQMQCVNKECQYGFVPENGEEPQAPEETITFYELEGEDDAAFPTLPVSDEEGSQGSPAPVVHGPAGFWVARRGPNSVPPNKQTLNSSEEEEETSENGKFHEEYIYAPPDPDCEPATAFSSAEPTTNLAALAFIMPPFKSRSTRTSKMHLCEVRIFELCDMSLVFVKASCRGSLLNTLTLFQVLVNSAAISTSTGVYAAPATGFSSNSAASTPASVTTAVPPQTAVQPVVQFLRCRSQCIQLLFLRSVRWEKLVPFFHLTPVIPVAVICLEGSWGEALSSSREAKLELPAVLKQSLCVCTHAQAYCCGIDGETEALERLSDLPKVTGCSKLSRARGEQDKLVPRSCCSSFPDSGLVL</sequence>
<evidence type="ECO:0000256" key="5">
    <source>
        <dbReference type="ARBA" id="ARBA00012614"/>
    </source>
</evidence>
<evidence type="ECO:0000256" key="1">
    <source>
        <dbReference type="ARBA" id="ARBA00000707"/>
    </source>
</evidence>
<keyword evidence="8" id="KW-0645">Protease</keyword>
<evidence type="ECO:0000256" key="9">
    <source>
        <dbReference type="ARBA" id="ARBA00022676"/>
    </source>
</evidence>
<proteinExistence type="inferred from homology"/>
<evidence type="ECO:0000256" key="22">
    <source>
        <dbReference type="ARBA" id="ARBA00078276"/>
    </source>
</evidence>
<evidence type="ECO:0000256" key="6">
    <source>
        <dbReference type="ARBA" id="ARBA00012759"/>
    </source>
</evidence>
<dbReference type="EC" id="3.4.19.12" evidence="6"/>
<keyword evidence="10" id="KW-0808">Transferase</keyword>
<keyword evidence="14" id="KW-0256">Endoplasmic reticulum</keyword>
<dbReference type="GO" id="GO:0061578">
    <property type="term" value="F:K63-linked deubiquitinase activity"/>
    <property type="evidence" value="ECO:0007669"/>
    <property type="project" value="TreeGrafter"/>
</dbReference>
<feature type="region of interest" description="Disordered" evidence="23">
    <location>
        <begin position="1162"/>
        <end position="1187"/>
    </location>
</feature>
<dbReference type="EC" id="2.4.1.141" evidence="5"/>
<evidence type="ECO:0000256" key="4">
    <source>
        <dbReference type="ARBA" id="ARBA00006962"/>
    </source>
</evidence>
<feature type="region of interest" description="Disordered" evidence="23">
    <location>
        <begin position="537"/>
        <end position="562"/>
    </location>
</feature>
<dbReference type="Gene3D" id="3.90.70.80">
    <property type="match status" value="1"/>
</dbReference>
<comment type="function">
    <text evidence="18">No glycosyltransferase or deubiquitinase activity is detected for this potential multifunctional enzyme.</text>
</comment>
<evidence type="ECO:0000259" key="24">
    <source>
        <dbReference type="PROSITE" id="PS50304"/>
    </source>
</evidence>
<evidence type="ECO:0000256" key="23">
    <source>
        <dbReference type="SAM" id="MobiDB-lite"/>
    </source>
</evidence>
<dbReference type="EMBL" id="JAUNZN010000019">
    <property type="protein sequence ID" value="KAK4809936.1"/>
    <property type="molecule type" value="Genomic_DNA"/>
</dbReference>
<evidence type="ECO:0000256" key="11">
    <source>
        <dbReference type="ARBA" id="ARBA00022786"/>
    </source>
</evidence>
<dbReference type="GO" id="GO:0005789">
    <property type="term" value="C:endoplasmic reticulum membrane"/>
    <property type="evidence" value="ECO:0007669"/>
    <property type="project" value="UniProtKB-SubCell"/>
</dbReference>
<dbReference type="InterPro" id="IPR002999">
    <property type="entry name" value="Tudor"/>
</dbReference>
<feature type="compositionally biased region" description="Polar residues" evidence="23">
    <location>
        <begin position="582"/>
        <end position="592"/>
    </location>
</feature>
<organism evidence="26 27">
    <name type="scientific">Mycteria americana</name>
    <name type="common">Wood stork</name>
    <dbReference type="NCBI Taxonomy" id="33587"/>
    <lineage>
        <taxon>Eukaryota</taxon>
        <taxon>Metazoa</taxon>
        <taxon>Chordata</taxon>
        <taxon>Craniata</taxon>
        <taxon>Vertebrata</taxon>
        <taxon>Euteleostomi</taxon>
        <taxon>Archelosauria</taxon>
        <taxon>Archosauria</taxon>
        <taxon>Dinosauria</taxon>
        <taxon>Saurischia</taxon>
        <taxon>Theropoda</taxon>
        <taxon>Coelurosauria</taxon>
        <taxon>Aves</taxon>
        <taxon>Neognathae</taxon>
        <taxon>Neoaves</taxon>
        <taxon>Aequornithes</taxon>
        <taxon>Ciconiiformes</taxon>
        <taxon>Ciconiidae</taxon>
        <taxon>Mycteria</taxon>
    </lineage>
</organism>
<dbReference type="CDD" id="cd20447">
    <property type="entry name" value="Tudor_TDRD13"/>
    <property type="match status" value="1"/>
</dbReference>
<accession>A0AAN7MRJ7</accession>
<feature type="region of interest" description="Disordered" evidence="23">
    <location>
        <begin position="581"/>
        <end position="604"/>
    </location>
</feature>
<keyword evidence="27" id="KW-1185">Reference proteome</keyword>
<feature type="compositionally biased region" description="Basic and acidic residues" evidence="23">
    <location>
        <begin position="233"/>
        <end position="247"/>
    </location>
</feature>
<evidence type="ECO:0000259" key="25">
    <source>
        <dbReference type="PROSITE" id="PS50802"/>
    </source>
</evidence>
<dbReference type="PANTHER" id="PTHR12419">
    <property type="entry name" value="OTU DOMAIN CONTAINING PROTEIN"/>
    <property type="match status" value="1"/>
</dbReference>
<feature type="domain" description="OTU" evidence="25">
    <location>
        <begin position="28"/>
        <end position="149"/>
    </location>
</feature>